<dbReference type="OrthoDB" id="9808150at2"/>
<keyword evidence="7 11" id="KW-0418">Kinase</keyword>
<proteinExistence type="inferred from homology"/>
<dbReference type="GO" id="GO:0005524">
    <property type="term" value="F:ATP binding"/>
    <property type="evidence" value="ECO:0007669"/>
    <property type="project" value="UniProtKB-UniRule"/>
</dbReference>
<dbReference type="EC" id="2.7.4.8" evidence="3 11"/>
<dbReference type="PROSITE" id="PS50052">
    <property type="entry name" value="GUANYLATE_KINASE_2"/>
    <property type="match status" value="1"/>
</dbReference>
<dbReference type="PANTHER" id="PTHR23117">
    <property type="entry name" value="GUANYLATE KINASE-RELATED"/>
    <property type="match status" value="1"/>
</dbReference>
<evidence type="ECO:0000256" key="8">
    <source>
        <dbReference type="ARBA" id="ARBA00022840"/>
    </source>
</evidence>
<dbReference type="SUPFAM" id="SSF52540">
    <property type="entry name" value="P-loop containing nucleoside triphosphate hydrolases"/>
    <property type="match status" value="1"/>
</dbReference>
<dbReference type="CDD" id="cd00071">
    <property type="entry name" value="GMPK"/>
    <property type="match status" value="1"/>
</dbReference>
<evidence type="ECO:0000256" key="2">
    <source>
        <dbReference type="ARBA" id="ARBA00005790"/>
    </source>
</evidence>
<keyword evidence="6 11" id="KW-0547">Nucleotide-binding</keyword>
<reference evidence="13" key="1">
    <citation type="submission" date="2020-08" db="EMBL/GenBank/DDBJ databases">
        <title>Genome public.</title>
        <authorList>
            <person name="Liu C."/>
            <person name="Sun Q."/>
        </authorList>
    </citation>
    <scope>NUCLEOTIDE SEQUENCE</scope>
    <source>
        <strain evidence="13">NSJ-15</strain>
    </source>
</reference>
<keyword evidence="14" id="KW-1185">Reference proteome</keyword>
<comment type="function">
    <text evidence="1 11">Essential for recycling GMP and indirectly, cGMP.</text>
</comment>
<dbReference type="GO" id="GO:0004385">
    <property type="term" value="F:GMP kinase activity"/>
    <property type="evidence" value="ECO:0007669"/>
    <property type="project" value="UniProtKB-UniRule"/>
</dbReference>
<evidence type="ECO:0000256" key="3">
    <source>
        <dbReference type="ARBA" id="ARBA00012961"/>
    </source>
</evidence>
<dbReference type="Gene3D" id="3.30.63.10">
    <property type="entry name" value="Guanylate Kinase phosphate binding domain"/>
    <property type="match status" value="1"/>
</dbReference>
<evidence type="ECO:0000256" key="7">
    <source>
        <dbReference type="ARBA" id="ARBA00022777"/>
    </source>
</evidence>
<evidence type="ECO:0000256" key="6">
    <source>
        <dbReference type="ARBA" id="ARBA00022741"/>
    </source>
</evidence>
<dbReference type="HAMAP" id="MF_00328">
    <property type="entry name" value="Guanylate_kinase"/>
    <property type="match status" value="1"/>
</dbReference>
<keyword evidence="11" id="KW-0963">Cytoplasm</keyword>
<dbReference type="InterPro" id="IPR008145">
    <property type="entry name" value="GK/Ca_channel_bsu"/>
</dbReference>
<evidence type="ECO:0000313" key="13">
    <source>
        <dbReference type="EMBL" id="MBC8609567.1"/>
    </source>
</evidence>
<comment type="subcellular location">
    <subcellularLocation>
        <location evidence="11">Cytoplasm</location>
    </subcellularLocation>
</comment>
<dbReference type="InterPro" id="IPR020590">
    <property type="entry name" value="Guanylate_kinase_CS"/>
</dbReference>
<comment type="caution">
    <text evidence="13">The sequence shown here is derived from an EMBL/GenBank/DDBJ whole genome shotgun (WGS) entry which is preliminary data.</text>
</comment>
<keyword evidence="8 11" id="KW-0067">ATP-binding</keyword>
<dbReference type="InterPro" id="IPR017665">
    <property type="entry name" value="Guanylate_kinase"/>
</dbReference>
<dbReference type="Gene3D" id="3.40.50.300">
    <property type="entry name" value="P-loop containing nucleotide triphosphate hydrolases"/>
    <property type="match status" value="1"/>
</dbReference>
<evidence type="ECO:0000256" key="9">
    <source>
        <dbReference type="ARBA" id="ARBA00030128"/>
    </source>
</evidence>
<dbReference type="Proteomes" id="UP000632659">
    <property type="component" value="Unassembled WGS sequence"/>
</dbReference>
<dbReference type="GO" id="GO:0005829">
    <property type="term" value="C:cytosol"/>
    <property type="evidence" value="ECO:0007669"/>
    <property type="project" value="TreeGrafter"/>
</dbReference>
<dbReference type="RefSeq" id="WP_093988050.1">
    <property type="nucleotide sequence ID" value="NZ_FYDD01000003.1"/>
</dbReference>
<evidence type="ECO:0000256" key="5">
    <source>
        <dbReference type="ARBA" id="ARBA00022679"/>
    </source>
</evidence>
<evidence type="ECO:0000259" key="12">
    <source>
        <dbReference type="PROSITE" id="PS50052"/>
    </source>
</evidence>
<dbReference type="InterPro" id="IPR008144">
    <property type="entry name" value="Guanylate_kin-like_dom"/>
</dbReference>
<evidence type="ECO:0000256" key="4">
    <source>
        <dbReference type="ARBA" id="ARBA00016296"/>
    </source>
</evidence>
<evidence type="ECO:0000256" key="11">
    <source>
        <dbReference type="HAMAP-Rule" id="MF_00328"/>
    </source>
</evidence>
<dbReference type="SMART" id="SM00072">
    <property type="entry name" value="GuKc"/>
    <property type="match status" value="1"/>
</dbReference>
<feature type="domain" description="Guanylate kinase-like" evidence="12">
    <location>
        <begin position="5"/>
        <end position="183"/>
    </location>
</feature>
<organism evidence="13 14">
    <name type="scientific">Massiliimalia timonensis</name>
    <dbReference type="NCBI Taxonomy" id="1987501"/>
    <lineage>
        <taxon>Bacteria</taxon>
        <taxon>Bacillati</taxon>
        <taxon>Bacillota</taxon>
        <taxon>Clostridia</taxon>
        <taxon>Eubacteriales</taxon>
        <taxon>Oscillospiraceae</taxon>
        <taxon>Massiliimalia</taxon>
    </lineage>
</organism>
<comment type="catalytic activity">
    <reaction evidence="10 11">
        <text>GMP + ATP = GDP + ADP</text>
        <dbReference type="Rhea" id="RHEA:20780"/>
        <dbReference type="ChEBI" id="CHEBI:30616"/>
        <dbReference type="ChEBI" id="CHEBI:58115"/>
        <dbReference type="ChEBI" id="CHEBI:58189"/>
        <dbReference type="ChEBI" id="CHEBI:456216"/>
        <dbReference type="EC" id="2.7.4.8"/>
    </reaction>
</comment>
<dbReference type="PANTHER" id="PTHR23117:SF13">
    <property type="entry name" value="GUANYLATE KINASE"/>
    <property type="match status" value="1"/>
</dbReference>
<gene>
    <name evidence="11 13" type="primary">gmk</name>
    <name evidence="13" type="ORF">H8702_00340</name>
</gene>
<name>A0A8J6TY25_9FIRM</name>
<comment type="similarity">
    <text evidence="2 11">Belongs to the guanylate kinase family.</text>
</comment>
<dbReference type="EMBL" id="JACRTL010000001">
    <property type="protein sequence ID" value="MBC8609567.1"/>
    <property type="molecule type" value="Genomic_DNA"/>
</dbReference>
<keyword evidence="5 11" id="KW-0808">Transferase</keyword>
<evidence type="ECO:0000313" key="14">
    <source>
        <dbReference type="Proteomes" id="UP000632659"/>
    </source>
</evidence>
<evidence type="ECO:0000256" key="10">
    <source>
        <dbReference type="ARBA" id="ARBA00048594"/>
    </source>
</evidence>
<protein>
    <recommendedName>
        <fullName evidence="4 11">Guanylate kinase</fullName>
        <ecNumber evidence="3 11">2.7.4.8</ecNumber>
    </recommendedName>
    <alternativeName>
        <fullName evidence="9 11">GMP kinase</fullName>
    </alternativeName>
</protein>
<dbReference type="FunFam" id="3.30.63.10:FF:000002">
    <property type="entry name" value="Guanylate kinase 1"/>
    <property type="match status" value="1"/>
</dbReference>
<dbReference type="InterPro" id="IPR027417">
    <property type="entry name" value="P-loop_NTPase"/>
</dbReference>
<dbReference type="Pfam" id="PF00625">
    <property type="entry name" value="Guanylate_kin"/>
    <property type="match status" value="1"/>
</dbReference>
<dbReference type="NCBIfam" id="TIGR03263">
    <property type="entry name" value="guanyl_kin"/>
    <property type="match status" value="1"/>
</dbReference>
<evidence type="ECO:0000256" key="1">
    <source>
        <dbReference type="ARBA" id="ARBA00003531"/>
    </source>
</evidence>
<sequence>MNKKGLLLVLSGPSGCGKGTVLKELLATEENIFLSVSATTRSPRPGEENGTHYFFLSKEEFEGEIARDGMLEHACYCGNYYGTPKKPVFERCEKGQHVILEIEVQGAKQVINSQPEAVSIFIMPPSLAELERRLVDRQTEDEETVRRRLATAVEEMKQAKDYDYIVVNNTVAEAVKDIAAIIRAEQNRTCRMAEMIQDN</sequence>
<dbReference type="PROSITE" id="PS00856">
    <property type="entry name" value="GUANYLATE_KINASE_1"/>
    <property type="match status" value="1"/>
</dbReference>
<feature type="binding site" evidence="11">
    <location>
        <begin position="12"/>
        <end position="19"/>
    </location>
    <ligand>
        <name>ATP</name>
        <dbReference type="ChEBI" id="CHEBI:30616"/>
    </ligand>
</feature>
<accession>A0A8J6TY25</accession>
<dbReference type="AlphaFoldDB" id="A0A8J6TY25"/>